<evidence type="ECO:0000313" key="3">
    <source>
        <dbReference type="Proteomes" id="UP001451303"/>
    </source>
</evidence>
<gene>
    <name evidence="2" type="ORF">QR685DRAFT_542860</name>
</gene>
<accession>A0ABR3DG44</accession>
<protein>
    <submittedName>
        <fullName evidence="2">Uncharacterized protein</fullName>
    </submittedName>
</protein>
<evidence type="ECO:0000256" key="1">
    <source>
        <dbReference type="SAM" id="MobiDB-lite"/>
    </source>
</evidence>
<reference evidence="2 3" key="1">
    <citation type="submission" date="2023-09" db="EMBL/GenBank/DDBJ databases">
        <title>Multi-omics analysis of a traditional fermented food reveals byproduct-associated fungal strains for waste-to-food upcycling.</title>
        <authorList>
            <consortium name="Lawrence Berkeley National Laboratory"/>
            <person name="Rekdal V.M."/>
            <person name="Villalobos-Escobedo J.M."/>
            <person name="Rodriguez-Valeron N."/>
            <person name="Garcia M.O."/>
            <person name="Vasquez D.P."/>
            <person name="Damayanti I."/>
            <person name="Sorensen P.M."/>
            <person name="Baidoo E.E."/>
            <person name="De Carvalho A.C."/>
            <person name="Riley R."/>
            <person name="Lipzen A."/>
            <person name="He G."/>
            <person name="Yan M."/>
            <person name="Haridas S."/>
            <person name="Daum C."/>
            <person name="Yoshinaga Y."/>
            <person name="Ng V."/>
            <person name="Grigoriev I.V."/>
            <person name="Munk R."/>
            <person name="Nuraida L."/>
            <person name="Wijaya C.H."/>
            <person name="Morales P.-C."/>
            <person name="Keasling J.D."/>
        </authorList>
    </citation>
    <scope>NUCLEOTIDE SEQUENCE [LARGE SCALE GENOMIC DNA]</scope>
    <source>
        <strain evidence="2 3">FGSC 2613</strain>
    </source>
</reference>
<organism evidence="2 3">
    <name type="scientific">Neurospora intermedia</name>
    <dbReference type="NCBI Taxonomy" id="5142"/>
    <lineage>
        <taxon>Eukaryota</taxon>
        <taxon>Fungi</taxon>
        <taxon>Dikarya</taxon>
        <taxon>Ascomycota</taxon>
        <taxon>Pezizomycotina</taxon>
        <taxon>Sordariomycetes</taxon>
        <taxon>Sordariomycetidae</taxon>
        <taxon>Sordariales</taxon>
        <taxon>Sordariaceae</taxon>
        <taxon>Neurospora</taxon>
    </lineage>
</organism>
<evidence type="ECO:0000313" key="2">
    <source>
        <dbReference type="EMBL" id="KAL0471574.1"/>
    </source>
</evidence>
<sequence>MIGQVQSALWYATDYSIPCTRFRNPSTFLVRKGLDPEVGNPGHGPTVSLASTTSGSIGTDAAFNRREVKLASTRSPGLLPLNHPQYPTSYTPPTDLELPPVQAVIMEDPTTQQQPAAASPSLPVPTTLEPEPISRPSSTSTQASAPQNMSHMLPGIASIATTTTTTTATATNNNNNNNNNTPATVTSPQPRPMTMAAPPMIPPGTSPAASSHPGPGGNLSRLATQSGGWQWINVTKSQGHGFAENGNDCHWPKSRVLVEFWLLI</sequence>
<dbReference type="Proteomes" id="UP001451303">
    <property type="component" value="Unassembled WGS sequence"/>
</dbReference>
<comment type="caution">
    <text evidence="2">The sequence shown here is derived from an EMBL/GenBank/DDBJ whole genome shotgun (WGS) entry which is preliminary data.</text>
</comment>
<dbReference type="EMBL" id="JAVLET010000003">
    <property type="protein sequence ID" value="KAL0471574.1"/>
    <property type="molecule type" value="Genomic_DNA"/>
</dbReference>
<proteinExistence type="predicted"/>
<feature type="compositionally biased region" description="Polar residues" evidence="1">
    <location>
        <begin position="135"/>
        <end position="148"/>
    </location>
</feature>
<feature type="compositionally biased region" description="Low complexity" evidence="1">
    <location>
        <begin position="167"/>
        <end position="184"/>
    </location>
</feature>
<name>A0ABR3DG44_NEUIN</name>
<feature type="region of interest" description="Disordered" evidence="1">
    <location>
        <begin position="110"/>
        <end position="148"/>
    </location>
</feature>
<keyword evidence="3" id="KW-1185">Reference proteome</keyword>
<feature type="region of interest" description="Disordered" evidence="1">
    <location>
        <begin position="167"/>
        <end position="223"/>
    </location>
</feature>